<feature type="chain" id="PRO_5025594957" evidence="6">
    <location>
        <begin position="30"/>
        <end position="448"/>
    </location>
</feature>
<evidence type="ECO:0000256" key="3">
    <source>
        <dbReference type="ARBA" id="ARBA00022729"/>
    </source>
</evidence>
<dbReference type="AlphaFoldDB" id="A0A679JUC6"/>
<dbReference type="PANTHER" id="PTHR47197:SF3">
    <property type="entry name" value="DIHYDRO-HEME D1 DEHYDROGENASE"/>
    <property type="match status" value="1"/>
</dbReference>
<dbReference type="InterPro" id="IPR011964">
    <property type="entry name" value="YVTN_b-propeller_repeat"/>
</dbReference>
<dbReference type="GO" id="GO:0009055">
    <property type="term" value="F:electron transfer activity"/>
    <property type="evidence" value="ECO:0007669"/>
    <property type="project" value="InterPro"/>
</dbReference>
<feature type="domain" description="Blue (type 1) copper" evidence="7">
    <location>
        <begin position="364"/>
        <end position="441"/>
    </location>
</feature>
<name>A0A679JUC6_VARPD</name>
<keyword evidence="4" id="KW-0574">Periplasm</keyword>
<keyword evidence="3 6" id="KW-0732">Signal</keyword>
<dbReference type="Pfam" id="PF00127">
    <property type="entry name" value="Copper-bind"/>
    <property type="match status" value="1"/>
</dbReference>
<keyword evidence="2" id="KW-0479">Metal-binding</keyword>
<dbReference type="GO" id="GO:0042597">
    <property type="term" value="C:periplasmic space"/>
    <property type="evidence" value="ECO:0007669"/>
    <property type="project" value="UniProtKB-SubCell"/>
</dbReference>
<dbReference type="SUPFAM" id="SSF50974">
    <property type="entry name" value="Nitrous oxide reductase, N-terminal domain"/>
    <property type="match status" value="1"/>
</dbReference>
<proteinExistence type="predicted"/>
<dbReference type="InterPro" id="IPR011045">
    <property type="entry name" value="N2O_reductase_N"/>
</dbReference>
<evidence type="ECO:0000259" key="7">
    <source>
        <dbReference type="Pfam" id="PF00127"/>
    </source>
</evidence>
<evidence type="ECO:0000256" key="2">
    <source>
        <dbReference type="ARBA" id="ARBA00022723"/>
    </source>
</evidence>
<dbReference type="RefSeq" id="WP_339094052.1">
    <property type="nucleotide sequence ID" value="NZ_LR743508.1"/>
</dbReference>
<dbReference type="InterPro" id="IPR015943">
    <property type="entry name" value="WD40/YVTN_repeat-like_dom_sf"/>
</dbReference>
<sequence>MIPMSAMRRRSRILVLVSVLAASAAPALAAGLKAYVGNFKDSTVSVIDTAAERVVATVPVAAGPDGIVVAPGGRSVFVSGSGASAVSEIDAATDRVARSIEVGKGPQGLAMTTDGKWLLVAVNGDDRVAFVDTAAHGVSASVSVPKPHTIAIRPDGRQAYIASQEPGHFALVVVDMASRAVVGEIALDKPPRDLEFDADGKALYLTLAGVPAVQVLDPATNQWGAPIPTGVSPHIAQRFAGMASGAVVVQGPGEVMLFDPAARTSVRSIGVGKQPHWLDLSADGRKLWVSNEGSNDVSVVDLAGGPMHTVAVGNAPRKIALQRTTPAPVAHAGGSVHAAAPAHAGGFVNAMKVVDAAPARGAARVAIRNFAFEPAQITVSVGQSLTWQNDDGPPHGLVFKDGTTGIDLLLPGKSFARTFDKPGVYEYACPVHPYMTARVTVVASQARL</sequence>
<dbReference type="Pfam" id="PF21783">
    <property type="entry name" value="YNCE"/>
    <property type="match status" value="1"/>
</dbReference>
<gene>
    <name evidence="9" type="primary">mauC</name>
    <name evidence="9" type="ORF">VVAX_06192</name>
</gene>
<keyword evidence="5" id="KW-0186">Copper</keyword>
<evidence type="ECO:0000256" key="6">
    <source>
        <dbReference type="SAM" id="SignalP"/>
    </source>
</evidence>
<evidence type="ECO:0000259" key="8">
    <source>
        <dbReference type="Pfam" id="PF21783"/>
    </source>
</evidence>
<dbReference type="InterPro" id="IPR008972">
    <property type="entry name" value="Cupredoxin"/>
</dbReference>
<organism evidence="9">
    <name type="scientific">Variovorax paradoxus</name>
    <dbReference type="NCBI Taxonomy" id="34073"/>
    <lineage>
        <taxon>Bacteria</taxon>
        <taxon>Pseudomonadati</taxon>
        <taxon>Pseudomonadota</taxon>
        <taxon>Betaproteobacteria</taxon>
        <taxon>Burkholderiales</taxon>
        <taxon>Comamonadaceae</taxon>
        <taxon>Variovorax</taxon>
    </lineage>
</organism>
<dbReference type="SUPFAM" id="SSF49503">
    <property type="entry name" value="Cupredoxins"/>
    <property type="match status" value="1"/>
</dbReference>
<evidence type="ECO:0000313" key="9">
    <source>
        <dbReference type="EMBL" id="CAA2109920.1"/>
    </source>
</evidence>
<comment type="subcellular location">
    <subcellularLocation>
        <location evidence="1">Periplasm</location>
    </subcellularLocation>
</comment>
<feature type="domain" description="YNCE-like beta-propeller" evidence="8">
    <location>
        <begin position="16"/>
        <end position="109"/>
    </location>
</feature>
<protein>
    <submittedName>
        <fullName evidence="9">Amicyanin-alpha</fullName>
    </submittedName>
</protein>
<dbReference type="EMBL" id="LR743508">
    <property type="protein sequence ID" value="CAA2109920.1"/>
    <property type="molecule type" value="Genomic_DNA"/>
</dbReference>
<accession>A0A679JUC6</accession>
<dbReference type="Gene3D" id="2.130.10.10">
    <property type="entry name" value="YVTN repeat-like/Quinoprotein amine dehydrogenase"/>
    <property type="match status" value="2"/>
</dbReference>
<dbReference type="GO" id="GO:0005507">
    <property type="term" value="F:copper ion binding"/>
    <property type="evidence" value="ECO:0007669"/>
    <property type="project" value="InterPro"/>
</dbReference>
<evidence type="ECO:0000256" key="1">
    <source>
        <dbReference type="ARBA" id="ARBA00004418"/>
    </source>
</evidence>
<dbReference type="InterPro" id="IPR048433">
    <property type="entry name" value="YNCE-like_beta-prop"/>
</dbReference>
<dbReference type="InterPro" id="IPR051200">
    <property type="entry name" value="Host-pathogen_enzymatic-act"/>
</dbReference>
<evidence type="ECO:0000256" key="5">
    <source>
        <dbReference type="ARBA" id="ARBA00023008"/>
    </source>
</evidence>
<evidence type="ECO:0000256" key="4">
    <source>
        <dbReference type="ARBA" id="ARBA00022764"/>
    </source>
</evidence>
<feature type="signal peptide" evidence="6">
    <location>
        <begin position="1"/>
        <end position="29"/>
    </location>
</feature>
<dbReference type="InterPro" id="IPR000923">
    <property type="entry name" value="BlueCu_1"/>
</dbReference>
<dbReference type="Gene3D" id="2.60.40.420">
    <property type="entry name" value="Cupredoxins - blue copper proteins"/>
    <property type="match status" value="1"/>
</dbReference>
<dbReference type="NCBIfam" id="TIGR02276">
    <property type="entry name" value="beta_rpt_yvtn"/>
    <property type="match status" value="1"/>
</dbReference>
<dbReference type="PANTHER" id="PTHR47197">
    <property type="entry name" value="PROTEIN NIRF"/>
    <property type="match status" value="1"/>
</dbReference>
<reference evidence="9" key="1">
    <citation type="submission" date="2019-12" db="EMBL/GenBank/DDBJ databases">
        <authorList>
            <person name="Cremers G."/>
        </authorList>
    </citation>
    <scope>NUCLEOTIDE SEQUENCE</scope>
    <source>
        <strain evidence="9">Vvax</strain>
    </source>
</reference>